<dbReference type="EMBL" id="JAGKLY010000005">
    <property type="protein sequence ID" value="MBQ0269241.1"/>
    <property type="molecule type" value="Genomic_DNA"/>
</dbReference>
<organism evidence="1 3">
    <name type="scientific">Providencia huaxiensis</name>
    <dbReference type="NCBI Taxonomy" id="2027290"/>
    <lineage>
        <taxon>Bacteria</taxon>
        <taxon>Pseudomonadati</taxon>
        <taxon>Pseudomonadota</taxon>
        <taxon>Gammaproteobacteria</taxon>
        <taxon>Enterobacterales</taxon>
        <taxon>Morganellaceae</taxon>
        <taxon>Providencia</taxon>
    </lineage>
</organism>
<dbReference type="AlphaFoldDB" id="A0A345LYU9"/>
<proteinExistence type="predicted"/>
<dbReference type="GeneID" id="89488247"/>
<accession>A0A345LYU9</accession>
<dbReference type="Proteomes" id="UP000674270">
    <property type="component" value="Unassembled WGS sequence"/>
</dbReference>
<evidence type="ECO:0000313" key="1">
    <source>
        <dbReference type="EMBL" id="MBQ0269241.1"/>
    </source>
</evidence>
<dbReference type="OrthoDB" id="6466145at2"/>
<dbReference type="RefSeq" id="WP_102138746.1">
    <property type="nucleotide sequence ID" value="NZ_CP031123.2"/>
</dbReference>
<comment type="caution">
    <text evidence="1">The sequence shown here is derived from an EMBL/GenBank/DDBJ whole genome shotgun (WGS) entry which is preliminary data.</text>
</comment>
<dbReference type="Proteomes" id="UP001252207">
    <property type="component" value="Unassembled WGS sequence"/>
</dbReference>
<dbReference type="EMBL" id="JANAVW010000001">
    <property type="protein sequence ID" value="MDT0131902.1"/>
    <property type="molecule type" value="Genomic_DNA"/>
</dbReference>
<protein>
    <submittedName>
        <fullName evidence="1">Uncharacterized protein</fullName>
    </submittedName>
</protein>
<sequence length="159" mass="18314">MLTDLQAKVITPQHNESQIHPENTQSKMNSLWQGKNMERQNTYQSSEKIDLSPKEINKINKFIDELKSKGDDKIFFSHVFKTMITLGKDEKQNFIAGVSQTLQSSSDPELSSLNKKFKRSLNHYMSISLMSIPLNNQIRHNMTNISLEGNDDEEDELLI</sequence>
<reference evidence="1" key="1">
    <citation type="submission" date="2021-03" db="EMBL/GenBank/DDBJ databases">
        <authorList>
            <person name="Stanton E."/>
        </authorList>
    </citation>
    <scope>NUCLEOTIDE SEQUENCE</scope>
    <source>
        <strain evidence="1">2020EL-00113</strain>
    </source>
</reference>
<evidence type="ECO:0000313" key="3">
    <source>
        <dbReference type="Proteomes" id="UP000674270"/>
    </source>
</evidence>
<evidence type="ECO:0000313" key="2">
    <source>
        <dbReference type="EMBL" id="MDT0131902.1"/>
    </source>
</evidence>
<keyword evidence="4" id="KW-1185">Reference proteome</keyword>
<gene>
    <name evidence="1" type="ORF">J7T18_13135</name>
    <name evidence="2" type="ORF">NLX89_00880</name>
</gene>
<reference evidence="2 4" key="2">
    <citation type="submission" date="2022-06" db="EMBL/GenBank/DDBJ databases">
        <title>Chromosome and plasmid sequencings of Enterobacteriales species co-exiting double carbapenemases.</title>
        <authorList>
            <person name="Fu Y."/>
        </authorList>
    </citation>
    <scope>NUCLEOTIDE SEQUENCE [LARGE SCALE GENOMIC DNA]</scope>
    <source>
        <strain evidence="2 4">21030615019</strain>
    </source>
</reference>
<evidence type="ECO:0000313" key="4">
    <source>
        <dbReference type="Proteomes" id="UP001252207"/>
    </source>
</evidence>
<name>A0A345LYU9_9GAMM</name>
<dbReference type="KEGG" id="prq:CYG50_15325"/>